<evidence type="ECO:0000256" key="1">
    <source>
        <dbReference type="SAM" id="MobiDB-lite"/>
    </source>
</evidence>
<accession>A0A8J4PQ70</accession>
<feature type="region of interest" description="Disordered" evidence="1">
    <location>
        <begin position="195"/>
        <end position="243"/>
    </location>
</feature>
<dbReference type="Proteomes" id="UP000695562">
    <property type="component" value="Unassembled WGS sequence"/>
</dbReference>
<dbReference type="SUPFAM" id="SSF64356">
    <property type="entry name" value="SNARE-like"/>
    <property type="match status" value="1"/>
</dbReference>
<feature type="compositionally biased region" description="Polar residues" evidence="1">
    <location>
        <begin position="382"/>
        <end position="429"/>
    </location>
</feature>
<proteinExistence type="predicted"/>
<sequence length="498" mass="53704">MTISGIVIQQHDGTILFSNVREYLSPDKALLAAKAFKNHISLNDDHFITKGSTNHLTGSIVVLNMYRVHYMILNDIFILAISQANDNPYEGSVYLVRVKRVLWTVSKELLIHNIMKKYTEVYFALERVLFGEDGVDVLTQRINEIQPHFTQSTQPTTQNLIAPPSFITGSQNTPQPVNIFGRIIETTNSNNVIPPSLTYSNSSSSTPISTTPTSTSPTSNIINNSFSSPSNNSNSSNNLSSSQVSISSTTSSLSSNNLLNSSSSNGFIIDNNLDYQQHQLNIISSLENIEIPAKVFTQPDTLPKIDKHIYDPPQTVKWGNTSVQSTATTSTRVTNRIMFTLRHPNAAQNSKDENEGSSNGSGGGGSVAMNHSSGGAGNSASKDTTPISSPLASSFNSLIDVSSPDFNSSDDGKQQSSPENVAQSSSPPSNGDELPPTEPKRKFSLSMGTFKNNSTNGAQVANVCSKPDLETSSAPQPTPPPSVPIPANVKSKMNFLNF</sequence>
<keyword evidence="3" id="KW-1185">Reference proteome</keyword>
<comment type="caution">
    <text evidence="2">The sequence shown here is derived from an EMBL/GenBank/DDBJ whole genome shotgun (WGS) entry which is preliminary data.</text>
</comment>
<gene>
    <name evidence="2" type="ORF">CYY_006686</name>
</gene>
<reference evidence="2" key="1">
    <citation type="submission" date="2020-01" db="EMBL/GenBank/DDBJ databases">
        <title>Development of genomics and gene disruption for Polysphondylium violaceum indicates a role for the polyketide synthase stlB in stalk morphogenesis.</title>
        <authorList>
            <person name="Narita B."/>
            <person name="Kawabe Y."/>
            <person name="Kin K."/>
            <person name="Saito T."/>
            <person name="Gibbs R."/>
            <person name="Kuspa A."/>
            <person name="Muzny D."/>
            <person name="Queller D."/>
            <person name="Richards S."/>
            <person name="Strassman J."/>
            <person name="Sucgang R."/>
            <person name="Worley K."/>
            <person name="Schaap P."/>
        </authorList>
    </citation>
    <scope>NUCLEOTIDE SEQUENCE</scope>
    <source>
        <strain evidence="2">QSvi11</strain>
    </source>
</reference>
<evidence type="ECO:0000313" key="2">
    <source>
        <dbReference type="EMBL" id="KAF2071997.1"/>
    </source>
</evidence>
<feature type="compositionally biased region" description="Polar residues" evidence="1">
    <location>
        <begin position="446"/>
        <end position="459"/>
    </location>
</feature>
<evidence type="ECO:0000313" key="3">
    <source>
        <dbReference type="Proteomes" id="UP000695562"/>
    </source>
</evidence>
<organism evidence="2 3">
    <name type="scientific">Polysphondylium violaceum</name>
    <dbReference type="NCBI Taxonomy" id="133409"/>
    <lineage>
        <taxon>Eukaryota</taxon>
        <taxon>Amoebozoa</taxon>
        <taxon>Evosea</taxon>
        <taxon>Eumycetozoa</taxon>
        <taxon>Dictyostelia</taxon>
        <taxon>Dictyosteliales</taxon>
        <taxon>Dictyosteliaceae</taxon>
        <taxon>Polysphondylium</taxon>
    </lineage>
</organism>
<name>A0A8J4PQ70_9MYCE</name>
<dbReference type="InterPro" id="IPR011012">
    <property type="entry name" value="Longin-like_dom_sf"/>
</dbReference>
<dbReference type="OrthoDB" id="20621at2759"/>
<dbReference type="AlphaFoldDB" id="A0A8J4PQ70"/>
<feature type="region of interest" description="Disordered" evidence="1">
    <location>
        <begin position="343"/>
        <end position="490"/>
    </location>
</feature>
<protein>
    <submittedName>
        <fullName evidence="2">Uncharacterized protein</fullName>
    </submittedName>
</protein>
<dbReference type="EMBL" id="AJWJ01000319">
    <property type="protein sequence ID" value="KAF2071997.1"/>
    <property type="molecule type" value="Genomic_DNA"/>
</dbReference>